<evidence type="ECO:0000313" key="1">
    <source>
        <dbReference type="EMBL" id="CAG8572767.1"/>
    </source>
</evidence>
<dbReference type="AlphaFoldDB" id="A0A9N9BM45"/>
<proteinExistence type="predicted"/>
<organism evidence="1 2">
    <name type="scientific">Paraglomus brasilianum</name>
    <dbReference type="NCBI Taxonomy" id="144538"/>
    <lineage>
        <taxon>Eukaryota</taxon>
        <taxon>Fungi</taxon>
        <taxon>Fungi incertae sedis</taxon>
        <taxon>Mucoromycota</taxon>
        <taxon>Glomeromycotina</taxon>
        <taxon>Glomeromycetes</taxon>
        <taxon>Paraglomerales</taxon>
        <taxon>Paraglomeraceae</taxon>
        <taxon>Paraglomus</taxon>
    </lineage>
</organism>
<reference evidence="1" key="1">
    <citation type="submission" date="2021-06" db="EMBL/GenBank/DDBJ databases">
        <authorList>
            <person name="Kallberg Y."/>
            <person name="Tangrot J."/>
            <person name="Rosling A."/>
        </authorList>
    </citation>
    <scope>NUCLEOTIDE SEQUENCE</scope>
    <source>
        <strain evidence="1">BR232B</strain>
    </source>
</reference>
<comment type="caution">
    <text evidence="1">The sequence shown here is derived from an EMBL/GenBank/DDBJ whole genome shotgun (WGS) entry which is preliminary data.</text>
</comment>
<dbReference type="EMBL" id="CAJVPI010000794">
    <property type="protein sequence ID" value="CAG8572767.1"/>
    <property type="molecule type" value="Genomic_DNA"/>
</dbReference>
<gene>
    <name evidence="1" type="ORF">PBRASI_LOCUS6191</name>
</gene>
<accession>A0A9N9BM45</accession>
<protein>
    <submittedName>
        <fullName evidence="1">8003_t:CDS:1</fullName>
    </submittedName>
</protein>
<dbReference type="Proteomes" id="UP000789739">
    <property type="component" value="Unassembled WGS sequence"/>
</dbReference>
<keyword evidence="2" id="KW-1185">Reference proteome</keyword>
<evidence type="ECO:0000313" key="2">
    <source>
        <dbReference type="Proteomes" id="UP000789739"/>
    </source>
</evidence>
<name>A0A9N9BM45_9GLOM</name>
<sequence length="88" mass="9842">MSPPKSRRGRKPRTVSKKLDYTGREPVMIAKKSQKRKATEKSMAVVNIGVGRQELAQMTTEELRIYAEAIEATLLKIQLNGRGSGVDR</sequence>